<dbReference type="PROSITE" id="PS50262">
    <property type="entry name" value="G_PROTEIN_RECEP_F1_2"/>
    <property type="match status" value="1"/>
</dbReference>
<evidence type="ECO:0000256" key="1">
    <source>
        <dbReference type="ARBA" id="ARBA00004141"/>
    </source>
</evidence>
<comment type="subcellular location">
    <subcellularLocation>
        <location evidence="1">Membrane</location>
        <topology evidence="1">Multi-pass membrane protein</topology>
    </subcellularLocation>
</comment>
<feature type="transmembrane region" description="Helical" evidence="10">
    <location>
        <begin position="295"/>
        <end position="317"/>
    </location>
</feature>
<dbReference type="Pfam" id="PF00001">
    <property type="entry name" value="7tm_1"/>
    <property type="match status" value="1"/>
</dbReference>
<dbReference type="GO" id="GO:0004983">
    <property type="term" value="F:neuropeptide Y receptor activity"/>
    <property type="evidence" value="ECO:0007669"/>
    <property type="project" value="InterPro"/>
</dbReference>
<dbReference type="SUPFAM" id="SSF81321">
    <property type="entry name" value="Family A G protein-coupled receptor-like"/>
    <property type="match status" value="1"/>
</dbReference>
<feature type="transmembrane region" description="Helical" evidence="10">
    <location>
        <begin position="151"/>
        <end position="174"/>
    </location>
</feature>
<dbReference type="Gene3D" id="1.20.1070.10">
    <property type="entry name" value="Rhodopsin 7-helix transmembrane proteins"/>
    <property type="match status" value="1"/>
</dbReference>
<dbReference type="PROSITE" id="PS00237">
    <property type="entry name" value="G_PROTEIN_RECEP_F1_1"/>
    <property type="match status" value="1"/>
</dbReference>
<proteinExistence type="inferred from homology"/>
<dbReference type="PANTHER" id="PTHR24235:SF12">
    <property type="entry name" value="G-PROTEIN COUPLED RECEPTORS FAMILY 1 PROFILE DOMAIN-CONTAINING PROTEIN"/>
    <property type="match status" value="1"/>
</dbReference>
<dbReference type="PRINTS" id="PR00237">
    <property type="entry name" value="GPCRRHODOPSN"/>
</dbReference>
<reference evidence="12" key="1">
    <citation type="journal article" date="2024" name="Gigascience">
        <title>Chromosome-level genome of the poultry shaft louse Menopon gallinae provides insight into the host-switching and adaptive evolution of parasitic lice.</title>
        <authorList>
            <person name="Xu Y."/>
            <person name="Ma L."/>
            <person name="Liu S."/>
            <person name="Liang Y."/>
            <person name="Liu Q."/>
            <person name="He Z."/>
            <person name="Tian L."/>
            <person name="Duan Y."/>
            <person name="Cai W."/>
            <person name="Li H."/>
            <person name="Song F."/>
        </authorList>
    </citation>
    <scope>NUCLEOTIDE SEQUENCE</scope>
    <source>
        <strain evidence="12">Cailab_2023a</strain>
    </source>
</reference>
<keyword evidence="5 9" id="KW-0297">G-protein coupled receptor</keyword>
<keyword evidence="8 9" id="KW-0807">Transducer</keyword>
<feature type="transmembrane region" description="Helical" evidence="10">
    <location>
        <begin position="259"/>
        <end position="283"/>
    </location>
</feature>
<comment type="similarity">
    <text evidence="2 9">Belongs to the G-protein coupled receptor 1 family.</text>
</comment>
<evidence type="ECO:0000256" key="2">
    <source>
        <dbReference type="ARBA" id="ARBA00010663"/>
    </source>
</evidence>
<keyword evidence="3 9" id="KW-0812">Transmembrane</keyword>
<feature type="transmembrane region" description="Helical" evidence="10">
    <location>
        <begin position="68"/>
        <end position="93"/>
    </location>
</feature>
<evidence type="ECO:0000256" key="5">
    <source>
        <dbReference type="ARBA" id="ARBA00023040"/>
    </source>
</evidence>
<name>A0AAW2I6W6_9NEOP</name>
<keyword evidence="6 10" id="KW-0472">Membrane</keyword>
<evidence type="ECO:0000256" key="9">
    <source>
        <dbReference type="RuleBase" id="RU000688"/>
    </source>
</evidence>
<dbReference type="PRINTS" id="PR01012">
    <property type="entry name" value="NRPEPTIDEYR"/>
</dbReference>
<feature type="domain" description="G-protein coupled receptors family 1 profile" evidence="11">
    <location>
        <begin position="39"/>
        <end position="318"/>
    </location>
</feature>
<evidence type="ECO:0000256" key="3">
    <source>
        <dbReference type="ARBA" id="ARBA00022692"/>
    </source>
</evidence>
<dbReference type="EMBL" id="JARGDH010000002">
    <property type="protein sequence ID" value="KAL0277603.1"/>
    <property type="molecule type" value="Genomic_DNA"/>
</dbReference>
<accession>A0AAW2I6W6</accession>
<evidence type="ECO:0000259" key="11">
    <source>
        <dbReference type="PROSITE" id="PS50262"/>
    </source>
</evidence>
<evidence type="ECO:0000256" key="10">
    <source>
        <dbReference type="SAM" id="Phobius"/>
    </source>
</evidence>
<keyword evidence="4 10" id="KW-1133">Transmembrane helix</keyword>
<dbReference type="GO" id="GO:0016020">
    <property type="term" value="C:membrane"/>
    <property type="evidence" value="ECO:0007669"/>
    <property type="project" value="UniProtKB-SubCell"/>
</dbReference>
<evidence type="ECO:0000256" key="7">
    <source>
        <dbReference type="ARBA" id="ARBA00023170"/>
    </source>
</evidence>
<evidence type="ECO:0000256" key="4">
    <source>
        <dbReference type="ARBA" id="ARBA00022989"/>
    </source>
</evidence>
<dbReference type="AlphaFoldDB" id="A0AAW2I6W6"/>
<gene>
    <name evidence="12" type="ORF">PYX00_004836</name>
</gene>
<dbReference type="PANTHER" id="PTHR24235">
    <property type="entry name" value="NEUROPEPTIDE Y RECEPTOR"/>
    <property type="match status" value="1"/>
</dbReference>
<dbReference type="CDD" id="cd15203">
    <property type="entry name" value="7tmA_NPYR-like"/>
    <property type="match status" value="1"/>
</dbReference>
<comment type="caution">
    <text evidence="12">The sequence shown here is derived from an EMBL/GenBank/DDBJ whole genome shotgun (WGS) entry which is preliminary data.</text>
</comment>
<feature type="transmembrane region" description="Helical" evidence="10">
    <location>
        <begin position="113"/>
        <end position="131"/>
    </location>
</feature>
<evidence type="ECO:0000313" key="12">
    <source>
        <dbReference type="EMBL" id="KAL0277603.1"/>
    </source>
</evidence>
<feature type="transmembrane region" description="Helical" evidence="10">
    <location>
        <begin position="23"/>
        <end position="47"/>
    </location>
</feature>
<protein>
    <recommendedName>
        <fullName evidence="11">G-protein coupled receptors family 1 profile domain-containing protein</fullName>
    </recommendedName>
</protein>
<organism evidence="12">
    <name type="scientific">Menopon gallinae</name>
    <name type="common">poultry shaft louse</name>
    <dbReference type="NCBI Taxonomy" id="328185"/>
    <lineage>
        <taxon>Eukaryota</taxon>
        <taxon>Metazoa</taxon>
        <taxon>Ecdysozoa</taxon>
        <taxon>Arthropoda</taxon>
        <taxon>Hexapoda</taxon>
        <taxon>Insecta</taxon>
        <taxon>Pterygota</taxon>
        <taxon>Neoptera</taxon>
        <taxon>Paraneoptera</taxon>
        <taxon>Psocodea</taxon>
        <taxon>Troctomorpha</taxon>
        <taxon>Phthiraptera</taxon>
        <taxon>Amblycera</taxon>
        <taxon>Menoponidae</taxon>
        <taxon>Menopon</taxon>
    </lineage>
</organism>
<dbReference type="InterPro" id="IPR017452">
    <property type="entry name" value="GPCR_Rhodpsn_7TM"/>
</dbReference>
<dbReference type="InterPro" id="IPR000611">
    <property type="entry name" value="NPY_rcpt"/>
</dbReference>
<evidence type="ECO:0000256" key="6">
    <source>
        <dbReference type="ARBA" id="ARBA00023136"/>
    </source>
</evidence>
<dbReference type="InterPro" id="IPR000276">
    <property type="entry name" value="GPCR_Rhodpsn"/>
</dbReference>
<keyword evidence="7 9" id="KW-0675">Receptor</keyword>
<evidence type="ECO:0000256" key="8">
    <source>
        <dbReference type="ARBA" id="ARBA00023224"/>
    </source>
</evidence>
<sequence>MNEALDIIRNSQRTEILFPEAEIVLIVIYAVLMLSGIVSNLLVCFVVTRQCLRKRITLGSSGPKSRNLYVANLAVADLALCCICMPFTLITLIEYEWRFGSVLCKLVPVVQGTNIMVSAGTITAIAFDRYVTIVRPPGSRVLYTHSRWKVLFVIVIIWILSFAVTSPVFFYTVIEPVFFYDILLYEKCIEKWPSNSLYTAFTVGFAVIQFVIPGMVLVTIHLRISAYLKLHLKNFSDKSKSGKCHKRARRELRRNRRTMFMLSCIAVAYAVSWFPMTIYQVLITQIPRVYQNPKTIYVAFAVCHIFAMSTTITNPLLYGWLNPNFRREFYVIFRSISSFFSKLFSAHVNRPDGSKNQQPNNTLAFMNDKMKSTTVKIMTTAPRMQL</sequence>
<feature type="transmembrane region" description="Helical" evidence="10">
    <location>
        <begin position="197"/>
        <end position="220"/>
    </location>
</feature>